<evidence type="ECO:0000313" key="1">
    <source>
        <dbReference type="EMBL" id="PSR20063.1"/>
    </source>
</evidence>
<sequence>MASVTTGPITAGEVPPPTEIDCIVVDKVYDSCSQTLTTSQTLVAVGTTCSVVGCSIDLSSSTCTVGAITPTVTPDYNDITFVVGINYSVSCSSGVTLSETAYVTQIVTLYNPNGTTPSCNILSGACSCVNLPNGDINCTLTICLLLQTTAVVQLMVPTYGFCVPPVCPAVGPVLPCPPSPLYPPQASN</sequence>
<dbReference type="EMBL" id="PXYV01000091">
    <property type="protein sequence ID" value="PSR20063.1"/>
    <property type="molecule type" value="Genomic_DNA"/>
</dbReference>
<organism evidence="1 2">
    <name type="scientific">Sulfobacillus acidophilus</name>
    <dbReference type="NCBI Taxonomy" id="53633"/>
    <lineage>
        <taxon>Bacteria</taxon>
        <taxon>Bacillati</taxon>
        <taxon>Bacillota</taxon>
        <taxon>Clostridia</taxon>
        <taxon>Eubacteriales</taxon>
        <taxon>Clostridiales Family XVII. Incertae Sedis</taxon>
        <taxon>Sulfobacillus</taxon>
    </lineage>
</organism>
<name>A0A2T2WCV4_9FIRM</name>
<dbReference type="AlphaFoldDB" id="A0A2T2WCV4"/>
<reference evidence="1 2" key="1">
    <citation type="journal article" date="2014" name="BMC Genomics">
        <title>Comparison of environmental and isolate Sulfobacillus genomes reveals diverse carbon, sulfur, nitrogen, and hydrogen metabolisms.</title>
        <authorList>
            <person name="Justice N.B."/>
            <person name="Norman A."/>
            <person name="Brown C.T."/>
            <person name="Singh A."/>
            <person name="Thomas B.C."/>
            <person name="Banfield J.F."/>
        </authorList>
    </citation>
    <scope>NUCLEOTIDE SEQUENCE [LARGE SCALE GENOMIC DNA]</scope>
    <source>
        <strain evidence="1">AMDSBA3</strain>
    </source>
</reference>
<dbReference type="Proteomes" id="UP000241848">
    <property type="component" value="Unassembled WGS sequence"/>
</dbReference>
<gene>
    <name evidence="1" type="ORF">C7B45_16770</name>
</gene>
<proteinExistence type="predicted"/>
<comment type="caution">
    <text evidence="1">The sequence shown here is derived from an EMBL/GenBank/DDBJ whole genome shotgun (WGS) entry which is preliminary data.</text>
</comment>
<accession>A0A2T2WCV4</accession>
<protein>
    <submittedName>
        <fullName evidence="1">Uncharacterized protein</fullName>
    </submittedName>
</protein>
<evidence type="ECO:0000313" key="2">
    <source>
        <dbReference type="Proteomes" id="UP000241848"/>
    </source>
</evidence>